<gene>
    <name evidence="1" type="ORF">NM688_g6684</name>
</gene>
<evidence type="ECO:0000313" key="2">
    <source>
        <dbReference type="Proteomes" id="UP001148662"/>
    </source>
</evidence>
<organism evidence="1 2">
    <name type="scientific">Phlebia brevispora</name>
    <dbReference type="NCBI Taxonomy" id="194682"/>
    <lineage>
        <taxon>Eukaryota</taxon>
        <taxon>Fungi</taxon>
        <taxon>Dikarya</taxon>
        <taxon>Basidiomycota</taxon>
        <taxon>Agaricomycotina</taxon>
        <taxon>Agaricomycetes</taxon>
        <taxon>Polyporales</taxon>
        <taxon>Meruliaceae</taxon>
        <taxon>Phlebia</taxon>
    </lineage>
</organism>
<dbReference type="Proteomes" id="UP001148662">
    <property type="component" value="Unassembled WGS sequence"/>
</dbReference>
<accession>A0ACC1SDN2</accession>
<evidence type="ECO:0000313" key="1">
    <source>
        <dbReference type="EMBL" id="KAJ3537464.1"/>
    </source>
</evidence>
<proteinExistence type="predicted"/>
<dbReference type="EMBL" id="JANHOG010001415">
    <property type="protein sequence ID" value="KAJ3537464.1"/>
    <property type="molecule type" value="Genomic_DNA"/>
</dbReference>
<sequence length="386" mass="43718">MHAASMNVFESLPVELIAEILGELDVTSLIVVSYLSRRLHSIASDSHLNPWRKPILRNLRNSQDASYERSLQNLSVRRTVPRQNWVDIISLAKADWLLFEATLPNLKDEDWEECFNRRFLPSWRKWKKEGLWKQAFLKVLHRVWHRSNTSCTSDESWTRYILIRRNGVANELEASSRNFDPVAVFEDFKVQSNLDHLETRVRLVVELADVRIIALGVLNKPRGTTTLNPNARAFLHPPGIEKDEPAAQGENTEQNGVASDGSGSDTIRIRAADISQIYRHMSYPLPALSHANYPFHTPGGEDKRWLGTGELEENGMQWVGGLMITAQILGTRTKEAGSPFIPLQDRDLIEGPNRSQYAAFTFADLDAIAPWLEFKSKIDGPGLGND</sequence>
<protein>
    <submittedName>
        <fullName evidence="1">Uncharacterized protein</fullName>
    </submittedName>
</protein>
<keyword evidence="2" id="KW-1185">Reference proteome</keyword>
<comment type="caution">
    <text evidence="1">The sequence shown here is derived from an EMBL/GenBank/DDBJ whole genome shotgun (WGS) entry which is preliminary data.</text>
</comment>
<reference evidence="1" key="1">
    <citation type="submission" date="2022-07" db="EMBL/GenBank/DDBJ databases">
        <title>Genome Sequence of Phlebia brevispora.</title>
        <authorList>
            <person name="Buettner E."/>
        </authorList>
    </citation>
    <scope>NUCLEOTIDE SEQUENCE</scope>
    <source>
        <strain evidence="1">MPL23</strain>
    </source>
</reference>
<name>A0ACC1SDN2_9APHY</name>